<keyword evidence="2" id="KW-1185">Reference proteome</keyword>
<sequence length="86" mass="9975">MCSGMNMMVTSAVQYSYSRSSQERVDHLSAAMKIVAACVFCYLGPQYFQHNHSAISFPICHSYGTSFIRLFRLIRHFKIQHRTKNH</sequence>
<dbReference type="Proteomes" id="UP000271162">
    <property type="component" value="Unassembled WGS sequence"/>
</dbReference>
<reference evidence="3" key="1">
    <citation type="submission" date="2017-02" db="UniProtKB">
        <authorList>
            <consortium name="WormBaseParasite"/>
        </authorList>
    </citation>
    <scope>IDENTIFICATION</scope>
</reference>
<evidence type="ECO:0000313" key="2">
    <source>
        <dbReference type="Proteomes" id="UP000271162"/>
    </source>
</evidence>
<accession>A0A0N4XNF9</accession>
<gene>
    <name evidence="1" type="ORF">NBR_LOCUS4062</name>
</gene>
<reference evidence="1 2" key="2">
    <citation type="submission" date="2018-11" db="EMBL/GenBank/DDBJ databases">
        <authorList>
            <consortium name="Pathogen Informatics"/>
        </authorList>
    </citation>
    <scope>NUCLEOTIDE SEQUENCE [LARGE SCALE GENOMIC DNA]</scope>
</reference>
<dbReference type="WBParaSite" id="NBR_0000406101-mRNA-1">
    <property type="protein sequence ID" value="NBR_0000406101-mRNA-1"/>
    <property type="gene ID" value="NBR_0000406101"/>
</dbReference>
<dbReference type="AlphaFoldDB" id="A0A0N4XNF9"/>
<protein>
    <submittedName>
        <fullName evidence="3">Ovule protein</fullName>
    </submittedName>
</protein>
<evidence type="ECO:0000313" key="3">
    <source>
        <dbReference type="WBParaSite" id="NBR_0000406101-mRNA-1"/>
    </source>
</evidence>
<organism evidence="3">
    <name type="scientific">Nippostrongylus brasiliensis</name>
    <name type="common">Rat hookworm</name>
    <dbReference type="NCBI Taxonomy" id="27835"/>
    <lineage>
        <taxon>Eukaryota</taxon>
        <taxon>Metazoa</taxon>
        <taxon>Ecdysozoa</taxon>
        <taxon>Nematoda</taxon>
        <taxon>Chromadorea</taxon>
        <taxon>Rhabditida</taxon>
        <taxon>Rhabditina</taxon>
        <taxon>Rhabditomorpha</taxon>
        <taxon>Strongyloidea</taxon>
        <taxon>Heligmosomidae</taxon>
        <taxon>Nippostrongylus</taxon>
    </lineage>
</organism>
<name>A0A0N4XNF9_NIPBR</name>
<dbReference type="EMBL" id="UYSL01006959">
    <property type="protein sequence ID" value="VDL67651.1"/>
    <property type="molecule type" value="Genomic_DNA"/>
</dbReference>
<evidence type="ECO:0000313" key="1">
    <source>
        <dbReference type="EMBL" id="VDL67651.1"/>
    </source>
</evidence>
<proteinExistence type="predicted"/>